<name>A0A0D0A364_9AGAM</name>
<evidence type="ECO:0000313" key="2">
    <source>
        <dbReference type="Proteomes" id="UP000054485"/>
    </source>
</evidence>
<dbReference type="InParanoid" id="A0A0D0A364"/>
<dbReference type="AlphaFoldDB" id="A0A0D0A364"/>
<dbReference type="EMBL" id="KN835556">
    <property type="protein sequence ID" value="KIK36141.1"/>
    <property type="molecule type" value="Genomic_DNA"/>
</dbReference>
<keyword evidence="2" id="KW-1185">Reference proteome</keyword>
<organism evidence="1 2">
    <name type="scientific">Suillus luteus UH-Slu-Lm8-n1</name>
    <dbReference type="NCBI Taxonomy" id="930992"/>
    <lineage>
        <taxon>Eukaryota</taxon>
        <taxon>Fungi</taxon>
        <taxon>Dikarya</taxon>
        <taxon>Basidiomycota</taxon>
        <taxon>Agaricomycotina</taxon>
        <taxon>Agaricomycetes</taxon>
        <taxon>Agaricomycetidae</taxon>
        <taxon>Boletales</taxon>
        <taxon>Suillineae</taxon>
        <taxon>Suillaceae</taxon>
        <taxon>Suillus</taxon>
    </lineage>
</organism>
<reference evidence="1 2" key="1">
    <citation type="submission" date="2014-04" db="EMBL/GenBank/DDBJ databases">
        <authorList>
            <consortium name="DOE Joint Genome Institute"/>
            <person name="Kuo A."/>
            <person name="Ruytinx J."/>
            <person name="Rineau F."/>
            <person name="Colpaert J."/>
            <person name="Kohler A."/>
            <person name="Nagy L.G."/>
            <person name="Floudas D."/>
            <person name="Copeland A."/>
            <person name="Barry K.W."/>
            <person name="Cichocki N."/>
            <person name="Veneault-Fourrey C."/>
            <person name="LaButti K."/>
            <person name="Lindquist E.A."/>
            <person name="Lipzen A."/>
            <person name="Lundell T."/>
            <person name="Morin E."/>
            <person name="Murat C."/>
            <person name="Sun H."/>
            <person name="Tunlid A."/>
            <person name="Henrissat B."/>
            <person name="Grigoriev I.V."/>
            <person name="Hibbett D.S."/>
            <person name="Martin F."/>
            <person name="Nordberg H.P."/>
            <person name="Cantor M.N."/>
            <person name="Hua S.X."/>
        </authorList>
    </citation>
    <scope>NUCLEOTIDE SEQUENCE [LARGE SCALE GENOMIC DNA]</scope>
    <source>
        <strain evidence="1 2">UH-Slu-Lm8-n1</strain>
    </source>
</reference>
<accession>A0A0D0A364</accession>
<protein>
    <submittedName>
        <fullName evidence="1">Uncharacterized protein</fullName>
    </submittedName>
</protein>
<sequence>MIKLRSASSLRTLWNIIHGLQLVVTHQGSTLGRQLSYSARAYMMRVTQPCHRHYIPFSREFCKRPGAMTTHYAFLY</sequence>
<dbReference type="HOGENOM" id="CLU_2656116_0_0_1"/>
<dbReference type="Proteomes" id="UP000054485">
    <property type="component" value="Unassembled WGS sequence"/>
</dbReference>
<gene>
    <name evidence="1" type="ORF">CY34DRAFT_538321</name>
</gene>
<reference evidence="2" key="2">
    <citation type="submission" date="2015-01" db="EMBL/GenBank/DDBJ databases">
        <title>Evolutionary Origins and Diversification of the Mycorrhizal Mutualists.</title>
        <authorList>
            <consortium name="DOE Joint Genome Institute"/>
            <consortium name="Mycorrhizal Genomics Consortium"/>
            <person name="Kohler A."/>
            <person name="Kuo A."/>
            <person name="Nagy L.G."/>
            <person name="Floudas D."/>
            <person name="Copeland A."/>
            <person name="Barry K.W."/>
            <person name="Cichocki N."/>
            <person name="Veneault-Fourrey C."/>
            <person name="LaButti K."/>
            <person name="Lindquist E.A."/>
            <person name="Lipzen A."/>
            <person name="Lundell T."/>
            <person name="Morin E."/>
            <person name="Murat C."/>
            <person name="Riley R."/>
            <person name="Ohm R."/>
            <person name="Sun H."/>
            <person name="Tunlid A."/>
            <person name="Henrissat B."/>
            <person name="Grigoriev I.V."/>
            <person name="Hibbett D.S."/>
            <person name="Martin F."/>
        </authorList>
    </citation>
    <scope>NUCLEOTIDE SEQUENCE [LARGE SCALE GENOMIC DNA]</scope>
    <source>
        <strain evidence="2">UH-Slu-Lm8-n1</strain>
    </source>
</reference>
<proteinExistence type="predicted"/>
<evidence type="ECO:0000313" key="1">
    <source>
        <dbReference type="EMBL" id="KIK36141.1"/>
    </source>
</evidence>